<sequence>DLERISREIKDIKGPVLLEVIVKKGARKNLGRPTTTPIENKENFMRFLNK</sequence>
<accession>A0AAW9J4H0</accession>
<organism evidence="1 2">
    <name type="scientific">Clostridium perfringens</name>
    <dbReference type="NCBI Taxonomy" id="1502"/>
    <lineage>
        <taxon>Bacteria</taxon>
        <taxon>Bacillati</taxon>
        <taxon>Bacillota</taxon>
        <taxon>Clostridia</taxon>
        <taxon>Eubacteriales</taxon>
        <taxon>Clostridiaceae</taxon>
        <taxon>Clostridium</taxon>
    </lineage>
</organism>
<name>A0AAW9J4H0_CLOPF</name>
<gene>
    <name evidence="1" type="ORF">GNF81_16670</name>
</gene>
<evidence type="ECO:0000313" key="1">
    <source>
        <dbReference type="EMBL" id="MDZ5034340.1"/>
    </source>
</evidence>
<feature type="non-terminal residue" evidence="1">
    <location>
        <position position="1"/>
    </location>
</feature>
<comment type="caution">
    <text evidence="1">The sequence shown here is derived from an EMBL/GenBank/DDBJ whole genome shotgun (WGS) entry which is preliminary data.</text>
</comment>
<dbReference type="Proteomes" id="UP001289066">
    <property type="component" value="Unassembled WGS sequence"/>
</dbReference>
<dbReference type="EMBL" id="WNVG01000445">
    <property type="protein sequence ID" value="MDZ5034340.1"/>
    <property type="molecule type" value="Genomic_DNA"/>
</dbReference>
<reference evidence="1" key="1">
    <citation type="submission" date="2019-11" db="EMBL/GenBank/DDBJ databases">
        <title>Characterization of Clostridium perfringens isolates from swine manure treated agricultural soils.</title>
        <authorList>
            <person name="Wushke S.T."/>
        </authorList>
    </citation>
    <scope>NUCLEOTIDE SEQUENCE</scope>
    <source>
        <strain evidence="1">X15</strain>
    </source>
</reference>
<dbReference type="AlphaFoldDB" id="A0AAW9J4H0"/>
<protein>
    <submittedName>
        <fullName evidence="1">Phosphonopyruvate decarboxylase</fullName>
    </submittedName>
</protein>
<proteinExistence type="predicted"/>
<evidence type="ECO:0000313" key="2">
    <source>
        <dbReference type="Proteomes" id="UP001289066"/>
    </source>
</evidence>